<gene>
    <name evidence="5" type="ORF">G6042_04045</name>
</gene>
<evidence type="ECO:0000259" key="3">
    <source>
        <dbReference type="PROSITE" id="PS50042"/>
    </source>
</evidence>
<evidence type="ECO:0000259" key="4">
    <source>
        <dbReference type="PROSITE" id="PS51371"/>
    </source>
</evidence>
<dbReference type="InterPro" id="IPR046342">
    <property type="entry name" value="CBS_dom_sf"/>
</dbReference>
<dbReference type="InterPro" id="IPR018490">
    <property type="entry name" value="cNMP-bd_dom_sf"/>
</dbReference>
<sequence>MNTIAENIAIFLKEYAPFNYLSHDELVEVSNSIGVIMLEKNKTLFKIEDKLHESFYVVASGVIHLSFIADAEETMLNKCYAGDVFGLRPFFAKNNYMMTAKAREDSIVYAIPIKIFKPFVSQNPNVLDFLLESFASNTRNSFDKEKRGNLITDTIYSDQTSGEIQYFQSLSYNKTPLKIASKAVVKDVAQLMTDNLSNSVIVIEENFPIGIVTDTDFRSKIANGRFPLISTVDKIMSSPVVTVSENVSVAEAQLMLLKHSVSHLCVTVDGSDKSDVKGVISEHDLVVAQSNNPGVLVREIKRALTPKELKQVREKLTDLIQSSIAKNIPLAHIYNISGEIISAINKRAIELAILDLGSPPARFAWLSIGSQGRKEQLLLTDQDSILIFEDVAADKYRDVKDYFIKLSKRVTTILEKVGFLYCPNGHMASNMTWCKSLTDWVKQYNNWMKTPGEITDEMSSIFFDYEIVFGENKIEDALTEVIFNNVKNNNLFFDYLGNDTLRKNPPLNFFKKFNLEEEGENKGKFDIKTKAIMPLIDGARLLILSMQIKGVNNTYLRFKQLAMADPKYSEIYLSCAEAFQVLSKYRTLEGLKNDSTGQFINIDELTKIDREKIKAALVPMKELEELIKDRFQLTQFS</sequence>
<dbReference type="InterPro" id="IPR000644">
    <property type="entry name" value="CBS_dom"/>
</dbReference>
<dbReference type="Pfam" id="PF03445">
    <property type="entry name" value="DUF294"/>
    <property type="match status" value="1"/>
</dbReference>
<protein>
    <submittedName>
        <fullName evidence="5">CBS domain-containing protein</fullName>
    </submittedName>
</protein>
<evidence type="ECO:0000313" key="6">
    <source>
        <dbReference type="Proteomes" id="UP000767947"/>
    </source>
</evidence>
<feature type="domain" description="Cyclic nucleotide-binding" evidence="3">
    <location>
        <begin position="17"/>
        <end position="137"/>
    </location>
</feature>
<dbReference type="SMART" id="SM00116">
    <property type="entry name" value="CBS"/>
    <property type="match status" value="2"/>
</dbReference>
<reference evidence="5 6" key="1">
    <citation type="submission" date="2020-02" db="EMBL/GenBank/DDBJ databases">
        <title>Flavobacterium sp. genome.</title>
        <authorList>
            <person name="Jung H.S."/>
            <person name="Baek J.H."/>
            <person name="Jeon C.O."/>
        </authorList>
    </citation>
    <scope>NUCLEOTIDE SEQUENCE [LARGE SCALE GENOMIC DNA]</scope>
    <source>
        <strain evidence="5 6">SE-s27</strain>
    </source>
</reference>
<dbReference type="SUPFAM" id="SSF51206">
    <property type="entry name" value="cAMP-binding domain-like"/>
    <property type="match status" value="1"/>
</dbReference>
<dbReference type="Proteomes" id="UP000767947">
    <property type="component" value="Unassembled WGS sequence"/>
</dbReference>
<dbReference type="SUPFAM" id="SSF54631">
    <property type="entry name" value="CBS-domain pair"/>
    <property type="match status" value="1"/>
</dbReference>
<dbReference type="PROSITE" id="PS51371">
    <property type="entry name" value="CBS"/>
    <property type="match status" value="2"/>
</dbReference>
<dbReference type="Pfam" id="PF00027">
    <property type="entry name" value="cNMP_binding"/>
    <property type="match status" value="1"/>
</dbReference>
<feature type="domain" description="CBS" evidence="4">
    <location>
        <begin position="236"/>
        <end position="296"/>
    </location>
</feature>
<dbReference type="InterPro" id="IPR005105">
    <property type="entry name" value="GlnD_Uridyltrans_N"/>
</dbReference>
<dbReference type="Pfam" id="PF00571">
    <property type="entry name" value="CBS"/>
    <property type="match status" value="2"/>
</dbReference>
<dbReference type="RefSeq" id="WP_169523034.1">
    <property type="nucleotide sequence ID" value="NZ_JAAMPT010000200.1"/>
</dbReference>
<dbReference type="PANTHER" id="PTHR43080:SF2">
    <property type="entry name" value="CBS DOMAIN-CONTAINING PROTEIN"/>
    <property type="match status" value="1"/>
</dbReference>
<name>A0ABX1QQM5_9FLAO</name>
<dbReference type="PANTHER" id="PTHR43080">
    <property type="entry name" value="CBS DOMAIN-CONTAINING PROTEIN CBSX3, MITOCHONDRIAL"/>
    <property type="match status" value="1"/>
</dbReference>
<dbReference type="Gene3D" id="3.10.580.10">
    <property type="entry name" value="CBS-domain"/>
    <property type="match status" value="1"/>
</dbReference>
<dbReference type="InterPro" id="IPR000595">
    <property type="entry name" value="cNMP-bd_dom"/>
</dbReference>
<organism evidence="5 6">
    <name type="scientific">Flavobacterium solisilvae</name>
    <dbReference type="NCBI Taxonomy" id="1852019"/>
    <lineage>
        <taxon>Bacteria</taxon>
        <taxon>Pseudomonadati</taxon>
        <taxon>Bacteroidota</taxon>
        <taxon>Flavobacteriia</taxon>
        <taxon>Flavobacteriales</taxon>
        <taxon>Flavobacteriaceae</taxon>
        <taxon>Flavobacterium</taxon>
    </lineage>
</organism>
<keyword evidence="1 2" id="KW-0129">CBS domain</keyword>
<evidence type="ECO:0000256" key="1">
    <source>
        <dbReference type="ARBA" id="ARBA00023122"/>
    </source>
</evidence>
<proteinExistence type="predicted"/>
<dbReference type="Pfam" id="PF10335">
    <property type="entry name" value="DUF294_C"/>
    <property type="match status" value="1"/>
</dbReference>
<dbReference type="InterPro" id="IPR018821">
    <property type="entry name" value="DUF294_put_nucleoTrafse_sb-bd"/>
</dbReference>
<dbReference type="PROSITE" id="PS50042">
    <property type="entry name" value="CNMP_BINDING_3"/>
    <property type="match status" value="1"/>
</dbReference>
<dbReference type="Gene3D" id="2.60.120.10">
    <property type="entry name" value="Jelly Rolls"/>
    <property type="match status" value="1"/>
</dbReference>
<evidence type="ECO:0000313" key="5">
    <source>
        <dbReference type="EMBL" id="NMH24436.1"/>
    </source>
</evidence>
<keyword evidence="6" id="KW-1185">Reference proteome</keyword>
<dbReference type="CDD" id="cd05401">
    <property type="entry name" value="NT_GlnE_GlnD_like"/>
    <property type="match status" value="1"/>
</dbReference>
<dbReference type="EMBL" id="JAAMPT010000200">
    <property type="protein sequence ID" value="NMH24436.1"/>
    <property type="molecule type" value="Genomic_DNA"/>
</dbReference>
<dbReference type="SMART" id="SM00100">
    <property type="entry name" value="cNMP"/>
    <property type="match status" value="1"/>
</dbReference>
<dbReference type="CDD" id="cd00038">
    <property type="entry name" value="CAP_ED"/>
    <property type="match status" value="1"/>
</dbReference>
<dbReference type="InterPro" id="IPR014710">
    <property type="entry name" value="RmlC-like_jellyroll"/>
</dbReference>
<evidence type="ECO:0000256" key="2">
    <source>
        <dbReference type="PROSITE-ProRule" id="PRU00703"/>
    </source>
</evidence>
<dbReference type="InterPro" id="IPR051257">
    <property type="entry name" value="Diverse_CBS-Domain"/>
</dbReference>
<accession>A0ABX1QQM5</accession>
<comment type="caution">
    <text evidence="5">The sequence shown here is derived from an EMBL/GenBank/DDBJ whole genome shotgun (WGS) entry which is preliminary data.</text>
</comment>
<feature type="domain" description="CBS" evidence="4">
    <location>
        <begin position="172"/>
        <end position="228"/>
    </location>
</feature>